<dbReference type="RefSeq" id="WP_290230755.1">
    <property type="nucleotide sequence ID" value="NZ_JAUFPZ010000002.1"/>
</dbReference>
<dbReference type="Proteomes" id="UP001595793">
    <property type="component" value="Unassembled WGS sequence"/>
</dbReference>
<feature type="transmembrane region" description="Helical" evidence="6">
    <location>
        <begin position="170"/>
        <end position="188"/>
    </location>
</feature>
<keyword evidence="4 6" id="KW-1133">Transmembrane helix</keyword>
<feature type="transmembrane region" description="Helical" evidence="6">
    <location>
        <begin position="22"/>
        <end position="46"/>
    </location>
</feature>
<dbReference type="Pfam" id="PF00884">
    <property type="entry name" value="Sulfatase"/>
    <property type="match status" value="1"/>
</dbReference>
<evidence type="ECO:0000313" key="9">
    <source>
        <dbReference type="Proteomes" id="UP001595793"/>
    </source>
</evidence>
<reference evidence="9" key="1">
    <citation type="journal article" date="2019" name="Int. J. Syst. Evol. Microbiol.">
        <title>The Global Catalogue of Microorganisms (GCM) 10K type strain sequencing project: providing services to taxonomists for standard genome sequencing and annotation.</title>
        <authorList>
            <consortium name="The Broad Institute Genomics Platform"/>
            <consortium name="The Broad Institute Genome Sequencing Center for Infectious Disease"/>
            <person name="Wu L."/>
            <person name="Ma J."/>
        </authorList>
    </citation>
    <scope>NUCLEOTIDE SEQUENCE [LARGE SCALE GENOMIC DNA]</scope>
    <source>
        <strain evidence="9">CECT 9128</strain>
    </source>
</reference>
<dbReference type="InterPro" id="IPR000917">
    <property type="entry name" value="Sulfatase_N"/>
</dbReference>
<keyword evidence="9" id="KW-1185">Reference proteome</keyword>
<evidence type="ECO:0000256" key="6">
    <source>
        <dbReference type="SAM" id="Phobius"/>
    </source>
</evidence>
<name>A0ABV8HFF2_9FLAO</name>
<accession>A0ABV8HFF2</accession>
<dbReference type="GO" id="GO:0016740">
    <property type="term" value="F:transferase activity"/>
    <property type="evidence" value="ECO:0007669"/>
    <property type="project" value="UniProtKB-KW"/>
</dbReference>
<sequence>MSQESFDYLSFREKLIYATRDFFSLSIVWLLLLFILSILELIYNAALHSLPESLFNLLLYSCWMDVLLWLKWGVFCYIFYVILYVFHPKSAKIAFKSFICVAAIVQTGLVLYFTTSLNLLGADIFSYSIEDVQQTLGASGGLSFIAILQFLVVVGICITILWWLPKFIKLPLFVSAIYPLASVIVFFTPDISGWSQLSMKTTYASNLVANKSDYFFTSSYYYFFPKTDYDIDIYADNYIGIYDNLDNSIVEFEYLDEGNYPFYHTELDRDVLSPFFNLNEKKPNIVIVLVEGLGRAFTNKGAYLGNFTPFLDSLSTKSLYWKNFLSQGGRTFAVLPSILGSLPFAQSGYLGLGEQMPDQLSLLNLLKHNGYETSFYYGGDASFDNMALYLNRNKVDKLVDVDDFSGNTGLLPETNGFTWGYDDQALYNEFLKNTAFGENIKPHLDVLLTVSSHNPFKINCQQEFDQRFEKRLDELDFTESKKENYRTYRAQYASILYTDAMLKKFFEDYEKRPDFENTIFLITGDHRLPEIPMATVIDRYHVPLIMYSPMLERASEMASISSHIDIAPSILRMLKSNYSFDLPENTSWLGEGLDTVVSFRNVHQIPLIQTKVNMKDYVVGNYHLNGDRLYELTSNMETRSVNVPEQKESVMNAYTRFKQKNAKITNGGKIVPDSIYAKYSN</sequence>
<keyword evidence="2" id="KW-1003">Cell membrane</keyword>
<dbReference type="CDD" id="cd16015">
    <property type="entry name" value="LTA_synthase"/>
    <property type="match status" value="1"/>
</dbReference>
<protein>
    <submittedName>
        <fullName evidence="8">LTA synthase family protein</fullName>
        <ecNumber evidence="8">2.7.8.-</ecNumber>
    </submittedName>
</protein>
<keyword evidence="8" id="KW-0808">Transferase</keyword>
<evidence type="ECO:0000256" key="5">
    <source>
        <dbReference type="ARBA" id="ARBA00023136"/>
    </source>
</evidence>
<proteinExistence type="predicted"/>
<evidence type="ECO:0000256" key="4">
    <source>
        <dbReference type="ARBA" id="ARBA00022989"/>
    </source>
</evidence>
<dbReference type="EC" id="2.7.8.-" evidence="8"/>
<dbReference type="InterPro" id="IPR050448">
    <property type="entry name" value="OpgB/LTA_synthase_biosynth"/>
</dbReference>
<comment type="caution">
    <text evidence="8">The sequence shown here is derived from an EMBL/GenBank/DDBJ whole genome shotgun (WGS) entry which is preliminary data.</text>
</comment>
<evidence type="ECO:0000313" key="8">
    <source>
        <dbReference type="EMBL" id="MFC4029590.1"/>
    </source>
</evidence>
<evidence type="ECO:0000256" key="3">
    <source>
        <dbReference type="ARBA" id="ARBA00022692"/>
    </source>
</evidence>
<dbReference type="Gene3D" id="3.40.720.10">
    <property type="entry name" value="Alkaline Phosphatase, subunit A"/>
    <property type="match status" value="1"/>
</dbReference>
<feature type="transmembrane region" description="Helical" evidence="6">
    <location>
        <begin position="66"/>
        <end position="86"/>
    </location>
</feature>
<keyword evidence="5 6" id="KW-0472">Membrane</keyword>
<feature type="transmembrane region" description="Helical" evidence="6">
    <location>
        <begin position="98"/>
        <end position="121"/>
    </location>
</feature>
<evidence type="ECO:0000256" key="1">
    <source>
        <dbReference type="ARBA" id="ARBA00004651"/>
    </source>
</evidence>
<organism evidence="8 9">
    <name type="scientific">Zunongwangia endophytica</name>
    <dbReference type="NCBI Taxonomy" id="1808945"/>
    <lineage>
        <taxon>Bacteria</taxon>
        <taxon>Pseudomonadati</taxon>
        <taxon>Bacteroidota</taxon>
        <taxon>Flavobacteriia</taxon>
        <taxon>Flavobacteriales</taxon>
        <taxon>Flavobacteriaceae</taxon>
        <taxon>Zunongwangia</taxon>
    </lineage>
</organism>
<feature type="transmembrane region" description="Helical" evidence="6">
    <location>
        <begin position="141"/>
        <end position="163"/>
    </location>
</feature>
<feature type="domain" description="Sulfatase N-terminal" evidence="7">
    <location>
        <begin position="283"/>
        <end position="574"/>
    </location>
</feature>
<dbReference type="EMBL" id="JBHSAS010000033">
    <property type="protein sequence ID" value="MFC4029590.1"/>
    <property type="molecule type" value="Genomic_DNA"/>
</dbReference>
<dbReference type="PANTHER" id="PTHR47371:SF3">
    <property type="entry name" value="PHOSPHOGLYCEROL TRANSFERASE I"/>
    <property type="match status" value="1"/>
</dbReference>
<dbReference type="InterPro" id="IPR017850">
    <property type="entry name" value="Alkaline_phosphatase_core_sf"/>
</dbReference>
<dbReference type="PANTHER" id="PTHR47371">
    <property type="entry name" value="LIPOTEICHOIC ACID SYNTHASE"/>
    <property type="match status" value="1"/>
</dbReference>
<comment type="subcellular location">
    <subcellularLocation>
        <location evidence="1">Cell membrane</location>
        <topology evidence="1">Multi-pass membrane protein</topology>
    </subcellularLocation>
</comment>
<keyword evidence="3 6" id="KW-0812">Transmembrane</keyword>
<evidence type="ECO:0000256" key="2">
    <source>
        <dbReference type="ARBA" id="ARBA00022475"/>
    </source>
</evidence>
<gene>
    <name evidence="8" type="ORF">ACFOS1_19385</name>
</gene>
<evidence type="ECO:0000259" key="7">
    <source>
        <dbReference type="Pfam" id="PF00884"/>
    </source>
</evidence>
<dbReference type="SUPFAM" id="SSF53649">
    <property type="entry name" value="Alkaline phosphatase-like"/>
    <property type="match status" value="1"/>
</dbReference>